<comment type="similarity">
    <text evidence="1 7">Belongs to the peptidase A1 family.</text>
</comment>
<dbReference type="InterPro" id="IPR034161">
    <property type="entry name" value="Pepsin-like_plant"/>
</dbReference>
<evidence type="ECO:0000313" key="10">
    <source>
        <dbReference type="EMBL" id="KAL0381106.1"/>
    </source>
</evidence>
<keyword evidence="3 7" id="KW-0064">Aspartyl protease</keyword>
<dbReference type="GO" id="GO:0005576">
    <property type="term" value="C:extracellular region"/>
    <property type="evidence" value="ECO:0007669"/>
    <property type="project" value="TreeGrafter"/>
</dbReference>
<dbReference type="FunFam" id="2.40.70.10:FF:000090">
    <property type="entry name" value="Aspartyl protease family protein"/>
    <property type="match status" value="1"/>
</dbReference>
<name>A0AAW2RNL0_9LAMI</name>
<evidence type="ECO:0000256" key="3">
    <source>
        <dbReference type="ARBA" id="ARBA00022750"/>
    </source>
</evidence>
<evidence type="ECO:0000256" key="5">
    <source>
        <dbReference type="ARBA" id="ARBA00023180"/>
    </source>
</evidence>
<dbReference type="Pfam" id="PF14541">
    <property type="entry name" value="TAXi_C"/>
    <property type="match status" value="1"/>
</dbReference>
<reference evidence="10" key="2">
    <citation type="journal article" date="2024" name="Plant">
        <title>Genomic evolution and insights into agronomic trait innovations of Sesamum species.</title>
        <authorList>
            <person name="Miao H."/>
            <person name="Wang L."/>
            <person name="Qu L."/>
            <person name="Liu H."/>
            <person name="Sun Y."/>
            <person name="Le M."/>
            <person name="Wang Q."/>
            <person name="Wei S."/>
            <person name="Zheng Y."/>
            <person name="Lin W."/>
            <person name="Duan Y."/>
            <person name="Cao H."/>
            <person name="Xiong S."/>
            <person name="Wang X."/>
            <person name="Wei L."/>
            <person name="Li C."/>
            <person name="Ma Q."/>
            <person name="Ju M."/>
            <person name="Zhao R."/>
            <person name="Li G."/>
            <person name="Mu C."/>
            <person name="Tian Q."/>
            <person name="Mei H."/>
            <person name="Zhang T."/>
            <person name="Gao T."/>
            <person name="Zhang H."/>
        </authorList>
    </citation>
    <scope>NUCLEOTIDE SEQUENCE</scope>
    <source>
        <strain evidence="10">G01</strain>
    </source>
</reference>
<dbReference type="InterPro" id="IPR033121">
    <property type="entry name" value="PEPTIDASE_A1"/>
</dbReference>
<comment type="caution">
    <text evidence="10">The sequence shown here is derived from an EMBL/GenBank/DDBJ whole genome shotgun (WGS) entry which is preliminary data.</text>
</comment>
<dbReference type="PRINTS" id="PR00792">
    <property type="entry name" value="PEPSIN"/>
</dbReference>
<evidence type="ECO:0000259" key="9">
    <source>
        <dbReference type="PROSITE" id="PS51767"/>
    </source>
</evidence>
<keyword evidence="2 7" id="KW-0645">Protease</keyword>
<dbReference type="GO" id="GO:0004190">
    <property type="term" value="F:aspartic-type endopeptidase activity"/>
    <property type="evidence" value="ECO:0007669"/>
    <property type="project" value="UniProtKB-KW"/>
</dbReference>
<evidence type="ECO:0000256" key="1">
    <source>
        <dbReference type="ARBA" id="ARBA00007447"/>
    </source>
</evidence>
<evidence type="ECO:0000256" key="8">
    <source>
        <dbReference type="SAM" id="SignalP"/>
    </source>
</evidence>
<evidence type="ECO:0000256" key="6">
    <source>
        <dbReference type="PIRSR" id="PIRSR601461-1"/>
    </source>
</evidence>
<accession>A0AAW2RNL0</accession>
<evidence type="ECO:0000256" key="7">
    <source>
        <dbReference type="RuleBase" id="RU000454"/>
    </source>
</evidence>
<dbReference type="PANTHER" id="PTHR47967:SF31">
    <property type="entry name" value="ASPARTYL PROTEASE FAMILY PROTEIN"/>
    <property type="match status" value="1"/>
</dbReference>
<reference evidence="10" key="1">
    <citation type="submission" date="2020-06" db="EMBL/GenBank/DDBJ databases">
        <authorList>
            <person name="Li T."/>
            <person name="Hu X."/>
            <person name="Zhang T."/>
            <person name="Song X."/>
            <person name="Zhang H."/>
            <person name="Dai N."/>
            <person name="Sheng W."/>
            <person name="Hou X."/>
            <person name="Wei L."/>
        </authorList>
    </citation>
    <scope>NUCLEOTIDE SEQUENCE</scope>
    <source>
        <strain evidence="10">G01</strain>
        <tissue evidence="10">Leaf</tissue>
    </source>
</reference>
<dbReference type="PROSITE" id="PS00141">
    <property type="entry name" value="ASP_PROTEASE"/>
    <property type="match status" value="1"/>
</dbReference>
<dbReference type="InterPro" id="IPR001969">
    <property type="entry name" value="Aspartic_peptidase_AS"/>
</dbReference>
<dbReference type="PANTHER" id="PTHR47967">
    <property type="entry name" value="OS07G0603500 PROTEIN-RELATED"/>
    <property type="match status" value="1"/>
</dbReference>
<dbReference type="InterPro" id="IPR001461">
    <property type="entry name" value="Aspartic_peptidase_A1"/>
</dbReference>
<organism evidence="10">
    <name type="scientific">Sesamum angustifolium</name>
    <dbReference type="NCBI Taxonomy" id="2727405"/>
    <lineage>
        <taxon>Eukaryota</taxon>
        <taxon>Viridiplantae</taxon>
        <taxon>Streptophyta</taxon>
        <taxon>Embryophyta</taxon>
        <taxon>Tracheophyta</taxon>
        <taxon>Spermatophyta</taxon>
        <taxon>Magnoliopsida</taxon>
        <taxon>eudicotyledons</taxon>
        <taxon>Gunneridae</taxon>
        <taxon>Pentapetalae</taxon>
        <taxon>asterids</taxon>
        <taxon>lamiids</taxon>
        <taxon>Lamiales</taxon>
        <taxon>Pedaliaceae</taxon>
        <taxon>Sesamum</taxon>
    </lineage>
</organism>
<keyword evidence="5" id="KW-0325">Glycoprotein</keyword>
<dbReference type="AlphaFoldDB" id="A0AAW2RNL0"/>
<dbReference type="EMBL" id="JACGWK010000001">
    <property type="protein sequence ID" value="KAL0381106.1"/>
    <property type="molecule type" value="Genomic_DNA"/>
</dbReference>
<feature type="active site" evidence="6">
    <location>
        <position position="330"/>
    </location>
</feature>
<proteinExistence type="inferred from homology"/>
<keyword evidence="4 7" id="KW-0378">Hydrolase</keyword>
<dbReference type="InterPro" id="IPR021109">
    <property type="entry name" value="Peptidase_aspartic_dom_sf"/>
</dbReference>
<feature type="signal peptide" evidence="8">
    <location>
        <begin position="1"/>
        <end position="19"/>
    </location>
</feature>
<sequence length="459" mass="49643">MASSCSSLFLLLFMVFVGSFHLSVQETTVSLSFPLTSAPLSETSSARAKFLSSMVASASGKRRVQKTTAAGVASPPFGYNYRSSFKYSMALIVSLPIGTPAQTQQMVLDTGSQLSWIQCHRKSPRRPPPSSSFDPSLSSSFSVLPCNHPLCKPRIPDFTLPTTCDQNRLCHYSYFYADGTLAEGNLVREKFTFSSSQSTPPLILGCATDSGEAEGILGMNLGRLSFVSQAKVPKFSYCVPAKQGLVVNKTNNNNNNNAKTGSFYLGFNPNSRAFRYIDLLTVPQSQRLPNFDPLAYTVGLVGIRLGGKRLNISAAAFRPDSGGSGQTMIDSGTQYTFLVEAAYAEVRKEVVRLAGSKLKKGYVYGGALDMCFDGEPSEIGRLIGNVVFEFEKGVEISIDKERNLDDVGGGVHCVGIGRSESLGVASNIIGNFHQQNLWVEFDVGNRRVGFGEADCSRTT</sequence>
<gene>
    <name evidence="10" type="ORF">Sangu_0174900</name>
</gene>
<dbReference type="InterPro" id="IPR051708">
    <property type="entry name" value="Plant_Aspart_Prot_A1"/>
</dbReference>
<feature type="domain" description="Peptidase A1" evidence="9">
    <location>
        <begin position="91"/>
        <end position="451"/>
    </location>
</feature>
<feature type="active site" evidence="6">
    <location>
        <position position="109"/>
    </location>
</feature>
<dbReference type="PROSITE" id="PS51767">
    <property type="entry name" value="PEPTIDASE_A1"/>
    <property type="match status" value="1"/>
</dbReference>
<evidence type="ECO:0000256" key="4">
    <source>
        <dbReference type="ARBA" id="ARBA00022801"/>
    </source>
</evidence>
<dbReference type="GO" id="GO:0006508">
    <property type="term" value="P:proteolysis"/>
    <property type="evidence" value="ECO:0007669"/>
    <property type="project" value="UniProtKB-KW"/>
</dbReference>
<dbReference type="InterPro" id="IPR032861">
    <property type="entry name" value="TAXi_N"/>
</dbReference>
<dbReference type="SUPFAM" id="SSF50630">
    <property type="entry name" value="Acid proteases"/>
    <property type="match status" value="1"/>
</dbReference>
<protein>
    <submittedName>
        <fullName evidence="10">Aspartic proteinase PCS1</fullName>
    </submittedName>
</protein>
<dbReference type="Pfam" id="PF14543">
    <property type="entry name" value="TAXi_N"/>
    <property type="match status" value="1"/>
</dbReference>
<evidence type="ECO:0000256" key="2">
    <source>
        <dbReference type="ARBA" id="ARBA00022670"/>
    </source>
</evidence>
<feature type="chain" id="PRO_5043744256" evidence="8">
    <location>
        <begin position="20"/>
        <end position="459"/>
    </location>
</feature>
<dbReference type="CDD" id="cd05476">
    <property type="entry name" value="pepsin_A_like_plant"/>
    <property type="match status" value="1"/>
</dbReference>
<dbReference type="Gene3D" id="2.40.70.10">
    <property type="entry name" value="Acid Proteases"/>
    <property type="match status" value="2"/>
</dbReference>
<dbReference type="InterPro" id="IPR032799">
    <property type="entry name" value="TAXi_C"/>
</dbReference>
<keyword evidence="8" id="KW-0732">Signal</keyword>